<protein>
    <submittedName>
        <fullName evidence="1">Uncharacterized protein</fullName>
    </submittedName>
</protein>
<evidence type="ECO:0000313" key="1">
    <source>
        <dbReference type="EMBL" id="GII93039.1"/>
    </source>
</evidence>
<dbReference type="AlphaFoldDB" id="A0A919RJH6"/>
<organism evidence="1 2">
    <name type="scientific">Sinosporangium siamense</name>
    <dbReference type="NCBI Taxonomy" id="1367973"/>
    <lineage>
        <taxon>Bacteria</taxon>
        <taxon>Bacillati</taxon>
        <taxon>Actinomycetota</taxon>
        <taxon>Actinomycetes</taxon>
        <taxon>Streptosporangiales</taxon>
        <taxon>Streptosporangiaceae</taxon>
        <taxon>Sinosporangium</taxon>
    </lineage>
</organism>
<reference evidence="1" key="1">
    <citation type="submission" date="2021-01" db="EMBL/GenBank/DDBJ databases">
        <title>Whole genome shotgun sequence of Sinosporangium siamense NBRC 109515.</title>
        <authorList>
            <person name="Komaki H."/>
            <person name="Tamura T."/>
        </authorList>
    </citation>
    <scope>NUCLEOTIDE SEQUENCE</scope>
    <source>
        <strain evidence="1">NBRC 109515</strain>
    </source>
</reference>
<dbReference type="Proteomes" id="UP000606172">
    <property type="component" value="Unassembled WGS sequence"/>
</dbReference>
<dbReference type="EMBL" id="BOOW01000020">
    <property type="protein sequence ID" value="GII93039.1"/>
    <property type="molecule type" value="Genomic_DNA"/>
</dbReference>
<keyword evidence="2" id="KW-1185">Reference proteome</keyword>
<name>A0A919RJH6_9ACTN</name>
<gene>
    <name evidence="1" type="ORF">Ssi02_32700</name>
</gene>
<accession>A0A919RJH6</accession>
<proteinExistence type="predicted"/>
<sequence length="92" mass="9171">MSVGRESAAAEAAGLSVITGRAVTTVEIVVEMRRSDQRRNRRAAVRCAGAAGLRAVVSAGSGAGLVGFAGLAGSVGPVAPRESCLHIVPRSG</sequence>
<comment type="caution">
    <text evidence="1">The sequence shown here is derived from an EMBL/GenBank/DDBJ whole genome shotgun (WGS) entry which is preliminary data.</text>
</comment>
<evidence type="ECO:0000313" key="2">
    <source>
        <dbReference type="Proteomes" id="UP000606172"/>
    </source>
</evidence>